<evidence type="ECO:0000313" key="4">
    <source>
        <dbReference type="Proteomes" id="UP001166286"/>
    </source>
</evidence>
<keyword evidence="4" id="KW-1185">Reference proteome</keyword>
<organism evidence="3 4">
    <name type="scientific">Cladonia borealis</name>
    <dbReference type="NCBI Taxonomy" id="184061"/>
    <lineage>
        <taxon>Eukaryota</taxon>
        <taxon>Fungi</taxon>
        <taxon>Dikarya</taxon>
        <taxon>Ascomycota</taxon>
        <taxon>Pezizomycotina</taxon>
        <taxon>Lecanoromycetes</taxon>
        <taxon>OSLEUM clade</taxon>
        <taxon>Lecanoromycetidae</taxon>
        <taxon>Lecanorales</taxon>
        <taxon>Lecanorineae</taxon>
        <taxon>Cladoniaceae</taxon>
        <taxon>Cladonia</taxon>
    </lineage>
</organism>
<evidence type="ECO:0000313" key="3">
    <source>
        <dbReference type="EMBL" id="KAK0507083.1"/>
    </source>
</evidence>
<comment type="caution">
    <text evidence="3">The sequence shown here is derived from an EMBL/GenBank/DDBJ whole genome shotgun (WGS) entry which is preliminary data.</text>
</comment>
<dbReference type="GO" id="GO:0000775">
    <property type="term" value="C:chromosome, centromeric region"/>
    <property type="evidence" value="ECO:0007669"/>
    <property type="project" value="InterPro"/>
</dbReference>
<evidence type="ECO:0000256" key="1">
    <source>
        <dbReference type="SAM" id="Coils"/>
    </source>
</evidence>
<dbReference type="GO" id="GO:0010389">
    <property type="term" value="P:regulation of G2/M transition of mitotic cell cycle"/>
    <property type="evidence" value="ECO:0007669"/>
    <property type="project" value="TreeGrafter"/>
</dbReference>
<keyword evidence="1" id="KW-0175">Coiled coil</keyword>
<sequence>MPKIASRKVRRDLADEDSDKLKDQFDETSDIYDDVRDVVDTEDRSIEDYQLPEAIERMSAETIEIREQRKALSAEVEAFDEQSKRIETETESITMELQDTQLTNEELEQSTKDRLAWIKGLFEVDSKLAALVFEDKALFEDAIRDIRAQGKNLQNKMHVVLDDVHSVTESLRSAKEEYDERLNNLVGPLRQELHDTKQQLEESKALALSTEEGLANIEEDLRNEKQEHDAKVEAMIAEKESLSDRNGQQKTEIETLQATLKELGETLSRDNVQLRAKVHDTQAANEQLQAQVHTIQADNATLSTRLHEVQAENGTLNTRVIEAEALNRALQSEKDTLSTRTTQLEARIQNLNAEIGDLTGRNDEYQQRIQALNNDHQEKVKSLEASESHLANQVHELQQEQATIIDNYHDEVQRSEEDKDALKEQTRNLERDLSDLSIQHEQKNAQIQGLEANVQSLEKQCDDQSIQNRQHLEEISQLKSDLEIRENTLQGTIQNANEERTSSLEEIQQLQHFIFSKLLTIQNDQNISIPTASGNRLHFKRQQLSISQDTLARWIQGPLESLTNSTEDTPNSAETYQQVLGSLIYLQSSSDIQDKESLLECMGKFQIWSIKACKDRTSILGLALARAIKVIQEGPQSDPWFSTSKFDASRIIDSRNSELPETTSVIADGFSGIILVVQGTDIQVCEATDIFMRQQTSRGMHLIFNKALNLPDLQLLADSWPHIDRWEPLGFWAVKIGRFNLVTKLGRIHEPGNFEQA</sequence>
<dbReference type="GO" id="GO:0070840">
    <property type="term" value="F:dynein complex binding"/>
    <property type="evidence" value="ECO:0007669"/>
    <property type="project" value="TreeGrafter"/>
</dbReference>
<dbReference type="Gene3D" id="1.10.287.1490">
    <property type="match status" value="1"/>
</dbReference>
<proteinExistence type="predicted"/>
<feature type="region of interest" description="Disordered" evidence="2">
    <location>
        <begin position="1"/>
        <end position="21"/>
    </location>
</feature>
<dbReference type="GO" id="GO:0005634">
    <property type="term" value="C:nucleus"/>
    <property type="evidence" value="ECO:0007669"/>
    <property type="project" value="TreeGrafter"/>
</dbReference>
<dbReference type="PANTHER" id="PTHR18874:SF10">
    <property type="entry name" value="CENTROMERE PROTEIN F"/>
    <property type="match status" value="1"/>
</dbReference>
<feature type="coiled-coil region" evidence="1">
    <location>
        <begin position="207"/>
        <end position="499"/>
    </location>
</feature>
<feature type="compositionally biased region" description="Basic residues" evidence="2">
    <location>
        <begin position="1"/>
        <end position="10"/>
    </location>
</feature>
<dbReference type="AlphaFoldDB" id="A0AA39QSU3"/>
<dbReference type="EMBL" id="JAFEKC020000025">
    <property type="protein sequence ID" value="KAK0507083.1"/>
    <property type="molecule type" value="Genomic_DNA"/>
</dbReference>
<dbReference type="Proteomes" id="UP001166286">
    <property type="component" value="Unassembled WGS sequence"/>
</dbReference>
<name>A0AA39QSU3_9LECA</name>
<dbReference type="PANTHER" id="PTHR18874">
    <property type="entry name" value="CMF/LEK/CENP CELL DIVISION-RELATED"/>
    <property type="match status" value="1"/>
</dbReference>
<protein>
    <submittedName>
        <fullName evidence="3">Uncharacterized protein</fullName>
    </submittedName>
</protein>
<dbReference type="GO" id="GO:0000922">
    <property type="term" value="C:spindle pole"/>
    <property type="evidence" value="ECO:0007669"/>
    <property type="project" value="TreeGrafter"/>
</dbReference>
<feature type="coiled-coil region" evidence="1">
    <location>
        <begin position="55"/>
        <end position="89"/>
    </location>
</feature>
<dbReference type="GO" id="GO:0000278">
    <property type="term" value="P:mitotic cell cycle"/>
    <property type="evidence" value="ECO:0007669"/>
    <property type="project" value="TreeGrafter"/>
</dbReference>
<dbReference type="GO" id="GO:0008017">
    <property type="term" value="F:microtubule binding"/>
    <property type="evidence" value="ECO:0007669"/>
    <property type="project" value="InterPro"/>
</dbReference>
<gene>
    <name evidence="3" type="ORF">JMJ35_010541</name>
</gene>
<dbReference type="GO" id="GO:0051310">
    <property type="term" value="P:metaphase chromosome alignment"/>
    <property type="evidence" value="ECO:0007669"/>
    <property type="project" value="TreeGrafter"/>
</dbReference>
<dbReference type="InterPro" id="IPR043513">
    <property type="entry name" value="Cenp-F"/>
</dbReference>
<evidence type="ECO:0000256" key="2">
    <source>
        <dbReference type="SAM" id="MobiDB-lite"/>
    </source>
</evidence>
<accession>A0AA39QSU3</accession>
<reference evidence="3" key="1">
    <citation type="submission" date="2023-03" db="EMBL/GenBank/DDBJ databases">
        <title>Complete genome of Cladonia borealis.</title>
        <authorList>
            <person name="Park H."/>
        </authorList>
    </citation>
    <scope>NUCLEOTIDE SEQUENCE</scope>
    <source>
        <strain evidence="3">ANT050790</strain>
    </source>
</reference>